<evidence type="ECO:0000256" key="10">
    <source>
        <dbReference type="PROSITE-ProRule" id="PRU01360"/>
    </source>
</evidence>
<evidence type="ECO:0000256" key="4">
    <source>
        <dbReference type="ARBA" id="ARBA00022496"/>
    </source>
</evidence>
<dbReference type="CDD" id="cd01347">
    <property type="entry name" value="ligand_gated_channel"/>
    <property type="match status" value="1"/>
</dbReference>
<keyword evidence="5 10" id="KW-0812">Transmembrane</keyword>
<dbReference type="SMART" id="SM00965">
    <property type="entry name" value="STN"/>
    <property type="match status" value="1"/>
</dbReference>
<keyword evidence="8 10" id="KW-0472">Membrane</keyword>
<comment type="caution">
    <text evidence="13">The sequence shown here is derived from an EMBL/GenBank/DDBJ whole genome shotgun (WGS) entry which is preliminary data.</text>
</comment>
<dbReference type="PANTHER" id="PTHR40980:SF3">
    <property type="entry name" value="TONB-DEPENDENT RECEPTOR-LIKE BETA-BARREL DOMAIN-CONTAINING PROTEIN"/>
    <property type="match status" value="1"/>
</dbReference>
<evidence type="ECO:0000256" key="6">
    <source>
        <dbReference type="ARBA" id="ARBA00023004"/>
    </source>
</evidence>
<dbReference type="Proteomes" id="UP001595555">
    <property type="component" value="Unassembled WGS sequence"/>
</dbReference>
<dbReference type="PROSITE" id="PS52016">
    <property type="entry name" value="TONB_DEPENDENT_REC_3"/>
    <property type="match status" value="1"/>
</dbReference>
<dbReference type="Pfam" id="PF07660">
    <property type="entry name" value="STN"/>
    <property type="match status" value="1"/>
</dbReference>
<keyword evidence="4" id="KW-0410">Iron transport</keyword>
<keyword evidence="2 10" id="KW-0813">Transport</keyword>
<dbReference type="InterPro" id="IPR036942">
    <property type="entry name" value="Beta-barrel_TonB_sf"/>
</dbReference>
<evidence type="ECO:0000256" key="9">
    <source>
        <dbReference type="ARBA" id="ARBA00023237"/>
    </source>
</evidence>
<dbReference type="NCBIfam" id="TIGR01782">
    <property type="entry name" value="TonB-Xanth-Caul"/>
    <property type="match status" value="1"/>
</dbReference>
<dbReference type="InterPro" id="IPR037066">
    <property type="entry name" value="Plug_dom_sf"/>
</dbReference>
<evidence type="ECO:0000256" key="3">
    <source>
        <dbReference type="ARBA" id="ARBA00022452"/>
    </source>
</evidence>
<evidence type="ECO:0000256" key="8">
    <source>
        <dbReference type="ARBA" id="ARBA00023136"/>
    </source>
</evidence>
<feature type="domain" description="Secretin/TonB short N-terminal" evidence="12">
    <location>
        <begin position="58"/>
        <end position="108"/>
    </location>
</feature>
<dbReference type="InterPro" id="IPR012910">
    <property type="entry name" value="Plug_dom"/>
</dbReference>
<keyword evidence="7 11" id="KW-0798">TonB box</keyword>
<evidence type="ECO:0000256" key="7">
    <source>
        <dbReference type="ARBA" id="ARBA00023077"/>
    </source>
</evidence>
<dbReference type="InterPro" id="IPR010104">
    <property type="entry name" value="TonB_rcpt_bac"/>
</dbReference>
<dbReference type="Gene3D" id="3.55.50.30">
    <property type="match status" value="1"/>
</dbReference>
<evidence type="ECO:0000256" key="11">
    <source>
        <dbReference type="RuleBase" id="RU003357"/>
    </source>
</evidence>
<organism evidence="13 14">
    <name type="scientific">Cellvibrio fontiphilus</name>
    <dbReference type="NCBI Taxonomy" id="1815559"/>
    <lineage>
        <taxon>Bacteria</taxon>
        <taxon>Pseudomonadati</taxon>
        <taxon>Pseudomonadota</taxon>
        <taxon>Gammaproteobacteria</taxon>
        <taxon>Cellvibrionales</taxon>
        <taxon>Cellvibrionaceae</taxon>
        <taxon>Cellvibrio</taxon>
    </lineage>
</organism>
<evidence type="ECO:0000256" key="1">
    <source>
        <dbReference type="ARBA" id="ARBA00004571"/>
    </source>
</evidence>
<dbReference type="PANTHER" id="PTHR40980">
    <property type="entry name" value="PLUG DOMAIN-CONTAINING PROTEIN"/>
    <property type="match status" value="1"/>
</dbReference>
<dbReference type="Gene3D" id="2.40.170.20">
    <property type="entry name" value="TonB-dependent receptor, beta-barrel domain"/>
    <property type="match status" value="1"/>
</dbReference>
<proteinExistence type="inferred from homology"/>
<dbReference type="RefSeq" id="WP_378116713.1">
    <property type="nucleotide sequence ID" value="NZ_JBHRTF010000002.1"/>
</dbReference>
<sequence length="951" mass="107028">MPSTLSQAWARLIGISLILVYAAGPRAEPQTQPASYNWQLPAQPLGQALTQVARQLQTSLWFDPRKLQGLTAPAVAGQMSPAQVLDKLLAGSGFQALPRSSGWLIQQRPHLPPPSPEPPHHPQVMVEQLLVLGNYSRNQQTAIDKKRTSNRLVDKIIAEDIAKFPAHNIAEAIQRSPGISVVRDRGEALFLSIRGLPTQFNRVSLNGHSLAVNENVRNSEQYGRRFHYDTFPAELVAGVEVRKSTAASDEEGAIGGSVDIRPFAPLTIGEPRLSLSASANSAELVDTWRPKLAALGSWVNSDQTLGFSLAAAYNQRHLRQDRVLNFRWEHLSTNQLPATTNNRDTLVTPAGVRPTLELEQRERLGLSSSLQWQPSESWQLDVHWLQLQQQIDYQEYSYSADYNSAGLLGASLQTRGKALVAGSTHTGSVQIGQESAGLENDNSMLDISLGWQGEIWQLNTSWVNSRAHSGNPEAIKRTRLRRAQDVHFDFAYHTGQQLPQISYNNIDLLDPGDFPGRRLEWRSTRSSDSDTSLKLDATRPLDHPLWQALELGLQWRQHRRDYWRKDRLVSEGITGIYFPSDYFIPLPVANFLGNTRRLPHNWLAPKAETFWQAVDEHAFYQSPLSAEDLQNSYRIREDSRALYLQLNMDAEQGRWPLRGDVGLRWVETDQQTQGGAQTATYTQRYGELLPAANLVLELDEQLLWRSALARVMARPEFQDLAPRLTLNSGDVATATSGNPELKPVTGWQWDSALEYYPADKMLLSVGIFAKKLDNFFQSRTRTQIIKGTEYELTSPDNGARANIAGIELAWQQALPEPLQHWGINTNYTHTWTSARYYTDTGINRDRLADVARNSVNLGIYRETSHWHWRAHYNWRDQVLNQVASANLAAQNSEAFGTLDMHLSWRFNSNLSFTAEATNLTNAAQWESVLGGEFAGYTHYGRSFWVGVNLKL</sequence>
<reference evidence="14" key="1">
    <citation type="journal article" date="2019" name="Int. J. Syst. Evol. Microbiol.">
        <title>The Global Catalogue of Microorganisms (GCM) 10K type strain sequencing project: providing services to taxonomists for standard genome sequencing and annotation.</title>
        <authorList>
            <consortium name="The Broad Institute Genomics Platform"/>
            <consortium name="The Broad Institute Genome Sequencing Center for Infectious Disease"/>
            <person name="Wu L."/>
            <person name="Ma J."/>
        </authorList>
    </citation>
    <scope>NUCLEOTIDE SEQUENCE [LARGE SCALE GENOMIC DNA]</scope>
    <source>
        <strain evidence="14">KCTC 52237</strain>
    </source>
</reference>
<name>A0ABV7FBJ7_9GAMM</name>
<gene>
    <name evidence="13" type="ORF">ACFODX_05105</name>
</gene>
<evidence type="ECO:0000313" key="13">
    <source>
        <dbReference type="EMBL" id="MFC3114929.1"/>
    </source>
</evidence>
<dbReference type="InterPro" id="IPR000531">
    <property type="entry name" value="Beta-barrel_TonB"/>
</dbReference>
<accession>A0ABV7FBJ7</accession>
<keyword evidence="4" id="KW-0406">Ion transport</keyword>
<evidence type="ECO:0000259" key="12">
    <source>
        <dbReference type="SMART" id="SM00965"/>
    </source>
</evidence>
<dbReference type="InterPro" id="IPR039426">
    <property type="entry name" value="TonB-dep_rcpt-like"/>
</dbReference>
<keyword evidence="13" id="KW-0675">Receptor</keyword>
<protein>
    <submittedName>
        <fullName evidence="13">TonB-dependent receptor</fullName>
    </submittedName>
</protein>
<comment type="similarity">
    <text evidence="10 11">Belongs to the TonB-dependent receptor family.</text>
</comment>
<comment type="subcellular location">
    <subcellularLocation>
        <location evidence="1 10">Cell outer membrane</location>
        <topology evidence="1 10">Multi-pass membrane protein</topology>
    </subcellularLocation>
</comment>
<dbReference type="SUPFAM" id="SSF56935">
    <property type="entry name" value="Porins"/>
    <property type="match status" value="1"/>
</dbReference>
<keyword evidence="6" id="KW-0408">Iron</keyword>
<keyword evidence="3 10" id="KW-1134">Transmembrane beta strand</keyword>
<keyword evidence="14" id="KW-1185">Reference proteome</keyword>
<evidence type="ECO:0000256" key="5">
    <source>
        <dbReference type="ARBA" id="ARBA00022692"/>
    </source>
</evidence>
<evidence type="ECO:0000256" key="2">
    <source>
        <dbReference type="ARBA" id="ARBA00022448"/>
    </source>
</evidence>
<dbReference type="Pfam" id="PF00593">
    <property type="entry name" value="TonB_dep_Rec_b-barrel"/>
    <property type="match status" value="1"/>
</dbReference>
<dbReference type="Pfam" id="PF07715">
    <property type="entry name" value="Plug"/>
    <property type="match status" value="1"/>
</dbReference>
<evidence type="ECO:0000313" key="14">
    <source>
        <dbReference type="Proteomes" id="UP001595555"/>
    </source>
</evidence>
<dbReference type="Gene3D" id="2.170.130.10">
    <property type="entry name" value="TonB-dependent receptor, plug domain"/>
    <property type="match status" value="1"/>
</dbReference>
<dbReference type="EMBL" id="JBHRTF010000002">
    <property type="protein sequence ID" value="MFC3114929.1"/>
    <property type="molecule type" value="Genomic_DNA"/>
</dbReference>
<keyword evidence="9 10" id="KW-0998">Cell outer membrane</keyword>
<dbReference type="InterPro" id="IPR011662">
    <property type="entry name" value="Secretin/TonB_short_N"/>
</dbReference>